<dbReference type="PANTHER" id="PTHR47792:SF1">
    <property type="entry name" value="PROTEIN SOK2-RELATED"/>
    <property type="match status" value="1"/>
</dbReference>
<comment type="caution">
    <text evidence="13">The sequence shown here is derived from an EMBL/GenBank/DDBJ whole genome shotgun (WGS) entry which is preliminary data.</text>
</comment>
<feature type="domain" description="HTH APSES-type" evidence="12">
    <location>
        <begin position="134"/>
        <end position="240"/>
    </location>
</feature>
<evidence type="ECO:0000256" key="9">
    <source>
        <dbReference type="ARBA" id="ARBA00073215"/>
    </source>
</evidence>
<evidence type="ECO:0000256" key="4">
    <source>
        <dbReference type="ARBA" id="ARBA00023015"/>
    </source>
</evidence>
<keyword evidence="14" id="KW-1185">Reference proteome</keyword>
<comment type="similarity">
    <text evidence="1">Belongs to the EFG1/PHD1/stuA family.</text>
</comment>
<dbReference type="PANTHER" id="PTHR47792">
    <property type="entry name" value="PROTEIN SOK2-RELATED"/>
    <property type="match status" value="1"/>
</dbReference>
<dbReference type="GO" id="GO:0043565">
    <property type="term" value="F:sequence-specific DNA binding"/>
    <property type="evidence" value="ECO:0007669"/>
    <property type="project" value="TreeGrafter"/>
</dbReference>
<dbReference type="PROSITE" id="PS51299">
    <property type="entry name" value="HTH_APSES"/>
    <property type="match status" value="1"/>
</dbReference>
<dbReference type="SUPFAM" id="SSF54616">
    <property type="entry name" value="DNA-binding domain of Mlu1-box binding protein MBP1"/>
    <property type="match status" value="1"/>
</dbReference>
<dbReference type="Pfam" id="PF04383">
    <property type="entry name" value="KilA-N"/>
    <property type="match status" value="1"/>
</dbReference>
<dbReference type="GO" id="GO:0003700">
    <property type="term" value="F:DNA-binding transcription factor activity"/>
    <property type="evidence" value="ECO:0007669"/>
    <property type="project" value="TreeGrafter"/>
</dbReference>
<proteinExistence type="inferred from homology"/>
<sequence length="648" mass="69246">MNLSSAHSMNQAQPFLDMHPSHLSSAQPYASQGVTSGALVAYSHYQQPPVLQPGSTYPSAAGSYSQYGYPNGVAQSPQSGTQPPSSQVPAQLLPLPAMTTPTVTHGYVTNSNPPSQPYTFDTTGQIAPPGAKPRVTATLWEDEGSLCYQVEAKGVCVARREDNHMINGTKLLNVAGMTRGRRDGILKSEKIRHVVKIGPMHLKGVWIPFDRALDFANKEKITDLLYPLFVHNIGGLLYHPTNQSRTNMVVHESQQRRLEGVQPTRTSQGPQPPPTLHHHHSMQTPVTSHMPQPPSIAQPSTRPTLDRAHSFPTPPTNSSSLMAMTTQGNSYEWAGQSMGSGVQGSQSLSLDSGLSTARSLPTTPGTSPPGGSIQGMHTYQSQSGYDASKSYYSTAPHSQTQYAPQQPLTQPSMASYGQSIPPTYVKNEMAPPSGRPSSQSDAEHGDVKSERYSQGNNHVSHAEGEAVQEHDDYLHDNGAAYTANRGPYTYTTNPSVGPLTGEPSHLPSELTGSPSHQNGSDRMTPRGGGTQQSWASGYTPPRSGASSGVYNIVTETRGTANGNTDSFSAPSNNTTTYTTTMNGSLGSGKRLRDDDDDRIPRPDSRGGDYDTKRRKTLTESTVGGPVGGVGGPPLGLQPVKAGGMSRRR</sequence>
<feature type="compositionally biased region" description="Gly residues" evidence="11">
    <location>
        <begin position="624"/>
        <end position="633"/>
    </location>
</feature>
<keyword evidence="6" id="KW-0804">Transcription</keyword>
<feature type="region of interest" description="Disordered" evidence="11">
    <location>
        <begin position="68"/>
        <end position="90"/>
    </location>
</feature>
<dbReference type="OrthoDB" id="5407653at2759"/>
<evidence type="ECO:0000256" key="10">
    <source>
        <dbReference type="ARBA" id="ARBA00073433"/>
    </source>
</evidence>
<dbReference type="InterPro" id="IPR029790">
    <property type="entry name" value="EFG1/Phd1/StuA"/>
</dbReference>
<organism evidence="13 14">
    <name type="scientific">Elaphomyces granulatus</name>
    <dbReference type="NCBI Taxonomy" id="519963"/>
    <lineage>
        <taxon>Eukaryota</taxon>
        <taxon>Fungi</taxon>
        <taxon>Dikarya</taxon>
        <taxon>Ascomycota</taxon>
        <taxon>Pezizomycotina</taxon>
        <taxon>Eurotiomycetes</taxon>
        <taxon>Eurotiomycetidae</taxon>
        <taxon>Eurotiales</taxon>
        <taxon>Elaphomycetaceae</taxon>
        <taxon>Elaphomyces</taxon>
    </lineage>
</organism>
<dbReference type="FunFam" id="3.10.260.10:FF:000003">
    <property type="entry name" value="Ascospore maturation 1 protein"/>
    <property type="match status" value="1"/>
</dbReference>
<evidence type="ECO:0000256" key="8">
    <source>
        <dbReference type="ARBA" id="ARBA00031907"/>
    </source>
</evidence>
<evidence type="ECO:0000256" key="3">
    <source>
        <dbReference type="ARBA" id="ARBA00022969"/>
    </source>
</evidence>
<evidence type="ECO:0000256" key="6">
    <source>
        <dbReference type="ARBA" id="ARBA00023163"/>
    </source>
</evidence>
<evidence type="ECO:0000259" key="12">
    <source>
        <dbReference type="PROSITE" id="PS51299"/>
    </source>
</evidence>
<evidence type="ECO:0000256" key="1">
    <source>
        <dbReference type="ARBA" id="ARBA00007247"/>
    </source>
</evidence>
<feature type="region of interest" description="Disordered" evidence="11">
    <location>
        <begin position="477"/>
        <end position="648"/>
    </location>
</feature>
<evidence type="ECO:0000313" key="14">
    <source>
        <dbReference type="Proteomes" id="UP000243515"/>
    </source>
</evidence>
<dbReference type="Proteomes" id="UP000243515">
    <property type="component" value="Unassembled WGS sequence"/>
</dbReference>
<feature type="compositionally biased region" description="Basic and acidic residues" evidence="11">
    <location>
        <begin position="441"/>
        <end position="451"/>
    </location>
</feature>
<dbReference type="Gene3D" id="3.10.260.10">
    <property type="entry name" value="Transcription regulator HTH, APSES-type DNA-binding domain"/>
    <property type="match status" value="1"/>
</dbReference>
<accession>A0A232LW09</accession>
<feature type="compositionally biased region" description="Basic and acidic residues" evidence="11">
    <location>
        <begin position="590"/>
        <end position="611"/>
    </location>
</feature>
<feature type="compositionally biased region" description="Low complexity" evidence="11">
    <location>
        <begin position="335"/>
        <end position="371"/>
    </location>
</feature>
<dbReference type="InterPro" id="IPR018004">
    <property type="entry name" value="KilA/APSES_HTH"/>
</dbReference>
<evidence type="ECO:0000313" key="13">
    <source>
        <dbReference type="EMBL" id="OXV08339.1"/>
    </source>
</evidence>
<feature type="compositionally biased region" description="Polar residues" evidence="11">
    <location>
        <begin position="375"/>
        <end position="421"/>
    </location>
</feature>
<keyword evidence="7" id="KW-0183">Conidiation</keyword>
<feature type="compositionally biased region" description="Low complexity" evidence="11">
    <location>
        <begin position="75"/>
        <end position="89"/>
    </location>
</feature>
<dbReference type="GO" id="GO:0045944">
    <property type="term" value="P:positive regulation of transcription by RNA polymerase II"/>
    <property type="evidence" value="ECO:0007669"/>
    <property type="project" value="TreeGrafter"/>
</dbReference>
<keyword evidence="5" id="KW-0238">DNA-binding</keyword>
<evidence type="ECO:0000256" key="7">
    <source>
        <dbReference type="ARBA" id="ARBA00023321"/>
    </source>
</evidence>
<dbReference type="AlphaFoldDB" id="A0A232LW09"/>
<gene>
    <name evidence="13" type="ORF">Egran_03900</name>
</gene>
<evidence type="ECO:0000256" key="2">
    <source>
        <dbReference type="ARBA" id="ARBA00019309"/>
    </source>
</evidence>
<feature type="compositionally biased region" description="Polar residues" evidence="11">
    <location>
        <begin position="510"/>
        <end position="521"/>
    </location>
</feature>
<dbReference type="SMART" id="SM01252">
    <property type="entry name" value="KilA-N"/>
    <property type="match status" value="1"/>
</dbReference>
<dbReference type="InterPro" id="IPR003163">
    <property type="entry name" value="Tscrpt_reg_HTH_APSES-type"/>
</dbReference>
<name>A0A232LW09_9EURO</name>
<evidence type="ECO:0000256" key="5">
    <source>
        <dbReference type="ARBA" id="ARBA00023125"/>
    </source>
</evidence>
<keyword evidence="4" id="KW-0805">Transcription regulation</keyword>
<dbReference type="GO" id="GO:0005634">
    <property type="term" value="C:nucleus"/>
    <property type="evidence" value="ECO:0007669"/>
    <property type="project" value="TreeGrafter"/>
</dbReference>
<dbReference type="GO" id="GO:0048315">
    <property type="term" value="P:conidium formation"/>
    <property type="evidence" value="ECO:0007669"/>
    <property type="project" value="UniProtKB-KW"/>
</dbReference>
<feature type="compositionally biased region" description="Polar residues" evidence="11">
    <location>
        <begin position="544"/>
        <end position="573"/>
    </location>
</feature>
<evidence type="ECO:0000256" key="11">
    <source>
        <dbReference type="SAM" id="MobiDB-lite"/>
    </source>
</evidence>
<dbReference type="GO" id="GO:0030435">
    <property type="term" value="P:sporulation resulting in formation of a cellular spore"/>
    <property type="evidence" value="ECO:0007669"/>
    <property type="project" value="UniProtKB-KW"/>
</dbReference>
<protein>
    <recommendedName>
        <fullName evidence="9">Cell pattern formation-associated protein STUA</fullName>
    </recommendedName>
    <alternativeName>
        <fullName evidence="2 10">Cell pattern formation-associated protein stuA</fullName>
    </alternativeName>
    <alternativeName>
        <fullName evidence="8">Stunted protein A</fullName>
    </alternativeName>
</protein>
<dbReference type="InterPro" id="IPR036887">
    <property type="entry name" value="HTH_APSES_sf"/>
</dbReference>
<feature type="region of interest" description="Disordered" evidence="11">
    <location>
        <begin position="251"/>
        <end position="320"/>
    </location>
</feature>
<keyword evidence="3" id="KW-0749">Sporulation</keyword>
<feature type="region of interest" description="Disordered" evidence="11">
    <location>
        <begin position="332"/>
        <end position="463"/>
    </location>
</feature>
<dbReference type="EMBL" id="NPHW01004189">
    <property type="protein sequence ID" value="OXV08339.1"/>
    <property type="molecule type" value="Genomic_DNA"/>
</dbReference>
<reference evidence="13 14" key="1">
    <citation type="journal article" date="2015" name="Environ. Microbiol.">
        <title>Metagenome sequence of Elaphomyces granulatus from sporocarp tissue reveals Ascomycota ectomycorrhizal fingerprints of genome expansion and a Proteobacteria-rich microbiome.</title>
        <authorList>
            <person name="Quandt C.A."/>
            <person name="Kohler A."/>
            <person name="Hesse C.N."/>
            <person name="Sharpton T.J."/>
            <person name="Martin F."/>
            <person name="Spatafora J.W."/>
        </authorList>
    </citation>
    <scope>NUCLEOTIDE SEQUENCE [LARGE SCALE GENOMIC DNA]</scope>
    <source>
        <strain evidence="13 14">OSC145934</strain>
    </source>
</reference>